<gene>
    <name evidence="3" type="ORF">KsCSTR_10120</name>
    <name evidence="1" type="ORF">kustd1501</name>
    <name evidence="2" type="ORF">kustd1502</name>
</gene>
<name>Q1PYT8_KUEST</name>
<reference evidence="3 4" key="3">
    <citation type="submission" date="2020-02" db="EMBL/GenBank/DDBJ databases">
        <title>Newly sequenced genome of strain CSTR1 showed variability in Candidatus Kuenenia stuttgartiensis genomes.</title>
        <authorList>
            <person name="Ding C."/>
            <person name="Adrian L."/>
        </authorList>
    </citation>
    <scope>NUCLEOTIDE SEQUENCE [LARGE SCALE GENOMIC DNA]</scope>
    <source>
        <strain evidence="3 4">CSTR1</strain>
    </source>
</reference>
<dbReference type="AlphaFoldDB" id="Q1PYT8"/>
<accession>Q1PYT8</accession>
<dbReference type="EMBL" id="CT573072">
    <property type="protein sequence ID" value="CAJ72246.1"/>
    <property type="molecule type" value="Genomic_DNA"/>
</dbReference>
<dbReference type="EMBL" id="CT573072">
    <property type="protein sequence ID" value="CAJ72247.1"/>
    <property type="molecule type" value="Genomic_DNA"/>
</dbReference>
<sequence>MIWHYKKDCFGKDPRNDKFCNIVLFCKPLDPLLSMLIYSSFKIVRNPLCRVRYYFYSSLCKRSIIYPLQSP</sequence>
<dbReference type="EMBL" id="CP049055">
    <property type="protein sequence ID" value="QII10391.1"/>
    <property type="molecule type" value="Genomic_DNA"/>
</dbReference>
<reference evidence="2" key="1">
    <citation type="journal article" date="2006" name="Nature">
        <title>Deciphering the evolution and metabolism of an anammox bacterium from a community genome.</title>
        <authorList>
            <person name="Strous M."/>
            <person name="Pelletier E."/>
            <person name="Mangenot S."/>
            <person name="Rattei T."/>
            <person name="Lehner A."/>
            <person name="Taylor M.W."/>
            <person name="Horn M."/>
            <person name="Daims H."/>
            <person name="Bartol-Mavel D."/>
            <person name="Wincker P."/>
            <person name="Barbe V."/>
            <person name="Fonknechten N."/>
            <person name="Vallenet D."/>
            <person name="Segurens B."/>
            <person name="Schenowitz-Truong C."/>
            <person name="Medigue C."/>
            <person name="Collingro A."/>
            <person name="Snel B."/>
            <person name="Dutilh B.E."/>
            <person name="OpDenCamp H.J.M."/>
            <person name="vanDerDrift C."/>
            <person name="Cirpus I."/>
            <person name="vanDePas-Schoonen K.T."/>
            <person name="Harhangi H.R."/>
            <person name="vanNiftrik L."/>
            <person name="Schmid M."/>
            <person name="Keltjens J."/>
            <person name="vanDeVossenberg J."/>
            <person name="Kartal B."/>
            <person name="Meier H."/>
            <person name="Frishman D."/>
            <person name="Huynen M.A."/>
            <person name="Mewes H."/>
            <person name="Weissenbach J."/>
            <person name="Jetten M.S.M."/>
            <person name="Wagner M."/>
            <person name="LePaslier D."/>
        </authorList>
    </citation>
    <scope>NUCLEOTIDE SEQUENCE</scope>
</reference>
<reference evidence="2" key="2">
    <citation type="submission" date="2006-01" db="EMBL/GenBank/DDBJ databases">
        <authorList>
            <person name="Genoscope"/>
        </authorList>
    </citation>
    <scope>NUCLEOTIDE SEQUENCE</scope>
</reference>
<protein>
    <submittedName>
        <fullName evidence="2">Uncharacterized protein</fullName>
    </submittedName>
</protein>
<organism evidence="2">
    <name type="scientific">Kuenenia stuttgartiensis</name>
    <dbReference type="NCBI Taxonomy" id="174633"/>
    <lineage>
        <taxon>Bacteria</taxon>
        <taxon>Pseudomonadati</taxon>
        <taxon>Planctomycetota</taxon>
        <taxon>Candidatus Brocadiia</taxon>
        <taxon>Candidatus Brocadiales</taxon>
        <taxon>Candidatus Brocadiaceae</taxon>
        <taxon>Candidatus Kuenenia</taxon>
    </lineage>
</organism>
<dbReference type="Proteomes" id="UP000501926">
    <property type="component" value="Chromosome"/>
</dbReference>
<evidence type="ECO:0000313" key="3">
    <source>
        <dbReference type="EMBL" id="QII10391.1"/>
    </source>
</evidence>
<evidence type="ECO:0000313" key="4">
    <source>
        <dbReference type="Proteomes" id="UP000501926"/>
    </source>
</evidence>
<evidence type="ECO:0000313" key="1">
    <source>
        <dbReference type="EMBL" id="CAJ72246.1"/>
    </source>
</evidence>
<evidence type="ECO:0000313" key="2">
    <source>
        <dbReference type="EMBL" id="CAJ72247.1"/>
    </source>
</evidence>
<proteinExistence type="predicted"/>